<dbReference type="GeneID" id="20802247"/>
<reference evidence="1" key="1">
    <citation type="submission" date="2013-12" db="EMBL/GenBank/DDBJ databases">
        <title>The Genome Sequence of Aphanomyces astaci APO3.</title>
        <authorList>
            <consortium name="The Broad Institute Genomics Platform"/>
            <person name="Russ C."/>
            <person name="Tyler B."/>
            <person name="van West P."/>
            <person name="Dieguez-Uribeondo J."/>
            <person name="Young S.K."/>
            <person name="Zeng Q."/>
            <person name="Gargeya S."/>
            <person name="Fitzgerald M."/>
            <person name="Abouelleil A."/>
            <person name="Alvarado L."/>
            <person name="Chapman S.B."/>
            <person name="Gainer-Dewar J."/>
            <person name="Goldberg J."/>
            <person name="Griggs A."/>
            <person name="Gujja S."/>
            <person name="Hansen M."/>
            <person name="Howarth C."/>
            <person name="Imamovic A."/>
            <person name="Ireland A."/>
            <person name="Larimer J."/>
            <person name="McCowan C."/>
            <person name="Murphy C."/>
            <person name="Pearson M."/>
            <person name="Poon T.W."/>
            <person name="Priest M."/>
            <person name="Roberts A."/>
            <person name="Saif S."/>
            <person name="Shea T."/>
            <person name="Sykes S."/>
            <person name="Wortman J."/>
            <person name="Nusbaum C."/>
            <person name="Birren B."/>
        </authorList>
    </citation>
    <scope>NUCLEOTIDE SEQUENCE [LARGE SCALE GENOMIC DNA]</scope>
    <source>
        <strain evidence="1">APO3</strain>
    </source>
</reference>
<organism evidence="1">
    <name type="scientific">Aphanomyces astaci</name>
    <name type="common">Crayfish plague agent</name>
    <dbReference type="NCBI Taxonomy" id="112090"/>
    <lineage>
        <taxon>Eukaryota</taxon>
        <taxon>Sar</taxon>
        <taxon>Stramenopiles</taxon>
        <taxon>Oomycota</taxon>
        <taxon>Saprolegniomycetes</taxon>
        <taxon>Saprolegniales</taxon>
        <taxon>Verrucalvaceae</taxon>
        <taxon>Aphanomyces</taxon>
    </lineage>
</organism>
<accession>W4H9Y7</accession>
<dbReference type="VEuPathDB" id="FungiDB:H257_00251"/>
<dbReference type="AlphaFoldDB" id="W4H9Y7"/>
<gene>
    <name evidence="1" type="ORF">H257_00251</name>
</gene>
<dbReference type="RefSeq" id="XP_009821137.1">
    <property type="nucleotide sequence ID" value="XM_009822835.1"/>
</dbReference>
<name>W4H9Y7_APHAT</name>
<protein>
    <submittedName>
        <fullName evidence="1">Uncharacterized protein</fullName>
    </submittedName>
</protein>
<proteinExistence type="predicted"/>
<dbReference type="EMBL" id="KI913114">
    <property type="protein sequence ID" value="ETV88737.1"/>
    <property type="molecule type" value="Genomic_DNA"/>
</dbReference>
<evidence type="ECO:0000313" key="1">
    <source>
        <dbReference type="EMBL" id="ETV88737.1"/>
    </source>
</evidence>
<sequence length="148" mass="15986">MRVVLDTDGPALDQVDLVGDLLGGFVPYDVGEFSWHSILKTTVDEDTGVAWCMKVAGTLSVECGFQDPFGEAGALMFACASRKPLVIVIVEDKIARESGVDWYQYCRDLCSAEIEPCHVLLAAWYGSTAFIALCLDQGLAATAAAKFR</sequence>